<feature type="compositionally biased region" description="Acidic residues" evidence="1">
    <location>
        <begin position="304"/>
        <end position="314"/>
    </location>
</feature>
<evidence type="ECO:0000313" key="4">
    <source>
        <dbReference type="Ensembl" id="ENSSMAP00000027669.2"/>
    </source>
</evidence>
<feature type="region of interest" description="Disordered" evidence="1">
    <location>
        <begin position="279"/>
        <end position="314"/>
    </location>
</feature>
<dbReference type="PROSITE" id="PS50853">
    <property type="entry name" value="FN3"/>
    <property type="match status" value="2"/>
</dbReference>
<dbReference type="SUPFAM" id="SSF49265">
    <property type="entry name" value="Fibronectin type III"/>
    <property type="match status" value="2"/>
</dbReference>
<sequence>MESFLLRAEFSFAFRTVQALCIVLASLPAPVNVSVISVNFHHVLRWDPGPGTPPGTQYMISKRLDDKRRLNSTTTSLKLKLKNYYKYHLNVQAYYNQTWSPVSNKYTFSPFKDTTIGPPKVSLAGCGNCIQINMSLPEADRSSGINDIQKFFTAYFRIFCRRGKEAVGSYKTQNKSFTLDNLNRGTEYCVQVHTEISQNKNTEPSYWKCTFTSIMEPRRDPLILGAGAALLIVVMGVPITFVFCLYYTGFLCKLKALPTTLTALSQGYTLTPEGTISDPVSISPQIGKERKHNKNTKSLPATGNEEEEEEEDDEEEINVYIGKTLQFPSGESLCWGSGNVLQNSEPATSPECGSLTVRLSAEVEVSDAEFDGGVTHGVLDKDGAKAEGAKVSFMTEECHIRLQEHFTDGEEVEQEEEIKKKEEFVSSGNVNLLSVTLAALSVGKEEDEEQNAKEPLSNFLKLSDLEPLQTVQKQTLSNTVSQTESEDQTAVGLVQHTHEDFTETGYEGVHADTSGCIESQHEEEEVDDDNFIEYMAHT</sequence>
<accession>A0A8D3B306</accession>
<dbReference type="Pfam" id="PF01108">
    <property type="entry name" value="Tissue_fac"/>
    <property type="match status" value="1"/>
</dbReference>
<feature type="transmembrane region" description="Helical" evidence="2">
    <location>
        <begin position="222"/>
        <end position="248"/>
    </location>
</feature>
<evidence type="ECO:0000259" key="3">
    <source>
        <dbReference type="PROSITE" id="PS50853"/>
    </source>
</evidence>
<evidence type="ECO:0000313" key="5">
    <source>
        <dbReference type="Proteomes" id="UP000694558"/>
    </source>
</evidence>
<reference evidence="4" key="1">
    <citation type="submission" date="2023-05" db="EMBL/GenBank/DDBJ databases">
        <title>High-quality long-read genome of Scophthalmus maximus.</title>
        <authorList>
            <person name="Lien S."/>
            <person name="Martinez P."/>
        </authorList>
    </citation>
    <scope>NUCLEOTIDE SEQUENCE [LARGE SCALE GENOMIC DNA]</scope>
</reference>
<name>A0A8D3B306_SCOMX</name>
<dbReference type="PANTHER" id="PTHR20859">
    <property type="entry name" value="INTERFERON/INTERLEUKIN RECEPTOR"/>
    <property type="match status" value="1"/>
</dbReference>
<feature type="domain" description="Fibronectin type-III" evidence="3">
    <location>
        <begin position="115"/>
        <end position="217"/>
    </location>
</feature>
<dbReference type="Ensembl" id="ENSSMAT00000028012.2">
    <property type="protein sequence ID" value="ENSSMAP00000027669.2"/>
    <property type="gene ID" value="ENSSMAG00000016929.2"/>
</dbReference>
<dbReference type="AlphaFoldDB" id="A0A8D3B306"/>
<keyword evidence="2" id="KW-0472">Membrane</keyword>
<reference evidence="4" key="2">
    <citation type="submission" date="2025-08" db="UniProtKB">
        <authorList>
            <consortium name="Ensembl"/>
        </authorList>
    </citation>
    <scope>IDENTIFICATION</scope>
</reference>
<dbReference type="GeneTree" id="ENSGT00940000158231"/>
<dbReference type="Pfam" id="PF09294">
    <property type="entry name" value="Interfer-bind"/>
    <property type="match status" value="1"/>
</dbReference>
<keyword evidence="2" id="KW-0812">Transmembrane</keyword>
<gene>
    <name evidence="4" type="primary">LOC118282867</name>
</gene>
<organism evidence="4 5">
    <name type="scientific">Scophthalmus maximus</name>
    <name type="common">Turbot</name>
    <name type="synonym">Psetta maxima</name>
    <dbReference type="NCBI Taxonomy" id="52904"/>
    <lineage>
        <taxon>Eukaryota</taxon>
        <taxon>Metazoa</taxon>
        <taxon>Chordata</taxon>
        <taxon>Craniata</taxon>
        <taxon>Vertebrata</taxon>
        <taxon>Euteleostomi</taxon>
        <taxon>Actinopterygii</taxon>
        <taxon>Neopterygii</taxon>
        <taxon>Teleostei</taxon>
        <taxon>Neoteleostei</taxon>
        <taxon>Acanthomorphata</taxon>
        <taxon>Carangaria</taxon>
        <taxon>Pleuronectiformes</taxon>
        <taxon>Pleuronectoidei</taxon>
        <taxon>Scophthalmidae</taxon>
        <taxon>Scophthalmus</taxon>
    </lineage>
</organism>
<dbReference type="Proteomes" id="UP000694558">
    <property type="component" value="Chromosome 14"/>
</dbReference>
<dbReference type="CDD" id="cd00063">
    <property type="entry name" value="FN3"/>
    <property type="match status" value="1"/>
</dbReference>
<dbReference type="PANTHER" id="PTHR20859:SF53">
    <property type="entry name" value="INTERLEUKIN-22 RECEPTOR SUBUNIT ALPHA-1"/>
    <property type="match status" value="1"/>
</dbReference>
<dbReference type="InterPro" id="IPR013783">
    <property type="entry name" value="Ig-like_fold"/>
</dbReference>
<proteinExistence type="predicted"/>
<evidence type="ECO:0000256" key="2">
    <source>
        <dbReference type="SAM" id="Phobius"/>
    </source>
</evidence>
<feature type="domain" description="Fibronectin type-III" evidence="3">
    <location>
        <begin position="27"/>
        <end position="114"/>
    </location>
</feature>
<protein>
    <recommendedName>
        <fullName evidence="3">Fibronectin type-III domain-containing protein</fullName>
    </recommendedName>
</protein>
<keyword evidence="2" id="KW-1133">Transmembrane helix</keyword>
<dbReference type="Gene3D" id="2.60.40.10">
    <property type="entry name" value="Immunoglobulins"/>
    <property type="match status" value="2"/>
</dbReference>
<dbReference type="GO" id="GO:0005886">
    <property type="term" value="C:plasma membrane"/>
    <property type="evidence" value="ECO:0007669"/>
    <property type="project" value="TreeGrafter"/>
</dbReference>
<dbReference type="InterPro" id="IPR015373">
    <property type="entry name" value="Interferon/interleukin_rcp_dom"/>
</dbReference>
<evidence type="ECO:0000256" key="1">
    <source>
        <dbReference type="SAM" id="MobiDB-lite"/>
    </source>
</evidence>
<dbReference type="GO" id="GO:0004896">
    <property type="term" value="F:cytokine receptor activity"/>
    <property type="evidence" value="ECO:0007669"/>
    <property type="project" value="TreeGrafter"/>
</dbReference>
<dbReference type="InterPro" id="IPR050650">
    <property type="entry name" value="Type-II_Cytokine-TF_Rcpt"/>
</dbReference>
<dbReference type="InterPro" id="IPR036116">
    <property type="entry name" value="FN3_sf"/>
</dbReference>
<dbReference type="InterPro" id="IPR003961">
    <property type="entry name" value="FN3_dom"/>
</dbReference>